<proteinExistence type="predicted"/>
<comment type="caution">
    <text evidence="7">The sequence shown here is derived from an EMBL/GenBank/DDBJ whole genome shotgun (WGS) entry which is preliminary data.</text>
</comment>
<reference evidence="7 8" key="1">
    <citation type="submission" date="2018-09" db="EMBL/GenBank/DDBJ databases">
        <title>Murine metabolic-syndrome-specific gut microbial biobank.</title>
        <authorList>
            <person name="Liu C."/>
        </authorList>
    </citation>
    <scope>NUCLEOTIDE SEQUENCE [LARGE SCALE GENOMIC DNA]</scope>
    <source>
        <strain evidence="7 8">8-P5</strain>
    </source>
</reference>
<dbReference type="SMART" id="SM00387">
    <property type="entry name" value="HATPase_c"/>
    <property type="match status" value="1"/>
</dbReference>
<dbReference type="Gene3D" id="3.30.565.10">
    <property type="entry name" value="Histidine kinase-like ATPase, C-terminal domain"/>
    <property type="match status" value="1"/>
</dbReference>
<dbReference type="RefSeq" id="WP_121734745.1">
    <property type="nucleotide sequence ID" value="NZ_QXXG01000001.1"/>
</dbReference>
<dbReference type="GO" id="GO:0004673">
    <property type="term" value="F:protein histidine kinase activity"/>
    <property type="evidence" value="ECO:0007669"/>
    <property type="project" value="UniProtKB-EC"/>
</dbReference>
<keyword evidence="5" id="KW-0902">Two-component regulatory system</keyword>
<evidence type="ECO:0000259" key="6">
    <source>
        <dbReference type="PROSITE" id="PS50109"/>
    </source>
</evidence>
<evidence type="ECO:0000313" key="8">
    <source>
        <dbReference type="Proteomes" id="UP000278164"/>
    </source>
</evidence>
<evidence type="ECO:0000313" key="7">
    <source>
        <dbReference type="EMBL" id="RLT75280.1"/>
    </source>
</evidence>
<sequence>MRFLNYAGGVFILLLLALGCKPEAKRSRVFVIQSFRWGDKSYPELNSGIRTFYLDCECYMAEEEEERMYNFIDTIRLWNPDIISVNDDQVTYTLMECGCPFVKKVPVVFSGVNFPNWDLLEEYPNVTGSWDKIDYKENLRLIDQQMGKSRIYINNAIKFTTSGYIEVGYYLCTKGDCFHIYVEDTGIGIPEEKQKQVFDHICKLDEFAQGTGLELAICQVIAQHFDGEIQLNLEYGKDSRFTLTLPKERIG</sequence>
<evidence type="ECO:0000256" key="1">
    <source>
        <dbReference type="ARBA" id="ARBA00000085"/>
    </source>
</evidence>
<feature type="domain" description="Histidine kinase" evidence="6">
    <location>
        <begin position="153"/>
        <end position="249"/>
    </location>
</feature>
<dbReference type="PROSITE" id="PS51257">
    <property type="entry name" value="PROKAR_LIPOPROTEIN"/>
    <property type="match status" value="1"/>
</dbReference>
<dbReference type="InterPro" id="IPR050736">
    <property type="entry name" value="Sensor_HK_Regulatory"/>
</dbReference>
<dbReference type="InterPro" id="IPR036890">
    <property type="entry name" value="HATPase_C_sf"/>
</dbReference>
<dbReference type="Pfam" id="PF02518">
    <property type="entry name" value="HATPase_c"/>
    <property type="match status" value="1"/>
</dbReference>
<accession>A0A3L7ZZ04</accession>
<comment type="catalytic activity">
    <reaction evidence="1">
        <text>ATP + protein L-histidine = ADP + protein N-phospho-L-histidine.</text>
        <dbReference type="EC" id="2.7.13.3"/>
    </reaction>
</comment>
<dbReference type="Proteomes" id="UP000278164">
    <property type="component" value="Unassembled WGS sequence"/>
</dbReference>
<gene>
    <name evidence="7" type="ORF">D7V78_01875</name>
</gene>
<dbReference type="EMBL" id="RAYI01000001">
    <property type="protein sequence ID" value="RLT75280.1"/>
    <property type="molecule type" value="Genomic_DNA"/>
</dbReference>
<dbReference type="InterPro" id="IPR005467">
    <property type="entry name" value="His_kinase_dom"/>
</dbReference>
<keyword evidence="4 7" id="KW-0418">Kinase</keyword>
<dbReference type="SUPFAM" id="SSF55874">
    <property type="entry name" value="ATPase domain of HSP90 chaperone/DNA topoisomerase II/histidine kinase"/>
    <property type="match status" value="1"/>
</dbReference>
<dbReference type="PROSITE" id="PS50109">
    <property type="entry name" value="HIS_KIN"/>
    <property type="match status" value="1"/>
</dbReference>
<dbReference type="OrthoDB" id="1491460at2"/>
<evidence type="ECO:0000256" key="4">
    <source>
        <dbReference type="ARBA" id="ARBA00022777"/>
    </source>
</evidence>
<organism evidence="7 8">
    <name type="scientific">Parabacteroides distasonis</name>
    <dbReference type="NCBI Taxonomy" id="823"/>
    <lineage>
        <taxon>Bacteria</taxon>
        <taxon>Pseudomonadati</taxon>
        <taxon>Bacteroidota</taxon>
        <taxon>Bacteroidia</taxon>
        <taxon>Bacteroidales</taxon>
        <taxon>Tannerellaceae</taxon>
        <taxon>Parabacteroides</taxon>
    </lineage>
</organism>
<dbReference type="PRINTS" id="PR00344">
    <property type="entry name" value="BCTRLSENSOR"/>
</dbReference>
<name>A0A3L7ZZ04_PARDI</name>
<dbReference type="InterPro" id="IPR003594">
    <property type="entry name" value="HATPase_dom"/>
</dbReference>
<dbReference type="GO" id="GO:0000160">
    <property type="term" value="P:phosphorelay signal transduction system"/>
    <property type="evidence" value="ECO:0007669"/>
    <property type="project" value="UniProtKB-KW"/>
</dbReference>
<evidence type="ECO:0000256" key="3">
    <source>
        <dbReference type="ARBA" id="ARBA00022679"/>
    </source>
</evidence>
<dbReference type="EC" id="2.7.13.3" evidence="2"/>
<dbReference type="AlphaFoldDB" id="A0A3L7ZZ04"/>
<dbReference type="PANTHER" id="PTHR43711">
    <property type="entry name" value="TWO-COMPONENT HISTIDINE KINASE"/>
    <property type="match status" value="1"/>
</dbReference>
<dbReference type="PANTHER" id="PTHR43711:SF31">
    <property type="entry name" value="HISTIDINE KINASE"/>
    <property type="match status" value="1"/>
</dbReference>
<evidence type="ECO:0000256" key="2">
    <source>
        <dbReference type="ARBA" id="ARBA00012438"/>
    </source>
</evidence>
<keyword evidence="3" id="KW-0808">Transferase</keyword>
<protein>
    <recommendedName>
        <fullName evidence="2">histidine kinase</fullName>
        <ecNumber evidence="2">2.7.13.3</ecNumber>
    </recommendedName>
</protein>
<dbReference type="InterPro" id="IPR004358">
    <property type="entry name" value="Sig_transdc_His_kin-like_C"/>
</dbReference>
<evidence type="ECO:0000256" key="5">
    <source>
        <dbReference type="ARBA" id="ARBA00023012"/>
    </source>
</evidence>